<dbReference type="Gene3D" id="1.20.58.760">
    <property type="entry name" value="Peptidase M41"/>
    <property type="match status" value="1"/>
</dbReference>
<dbReference type="GO" id="GO:0004222">
    <property type="term" value="F:metalloendopeptidase activity"/>
    <property type="evidence" value="ECO:0007669"/>
    <property type="project" value="InterPro"/>
</dbReference>
<evidence type="ECO:0000313" key="2">
    <source>
        <dbReference type="EMBL" id="GAH05293.1"/>
    </source>
</evidence>
<dbReference type="GO" id="GO:0005524">
    <property type="term" value="F:ATP binding"/>
    <property type="evidence" value="ECO:0007669"/>
    <property type="project" value="InterPro"/>
</dbReference>
<gene>
    <name evidence="2" type="ORF">S01H4_38469</name>
</gene>
<reference evidence="2" key="1">
    <citation type="journal article" date="2014" name="Front. Microbiol.">
        <title>High frequency of phylogenetically diverse reductive dehalogenase-homologous genes in deep subseafloor sedimentary metagenomes.</title>
        <authorList>
            <person name="Kawai M."/>
            <person name="Futagami T."/>
            <person name="Toyoda A."/>
            <person name="Takaki Y."/>
            <person name="Nishi S."/>
            <person name="Hori S."/>
            <person name="Arai W."/>
            <person name="Tsubouchi T."/>
            <person name="Morono Y."/>
            <person name="Uchiyama I."/>
            <person name="Ito T."/>
            <person name="Fujiyama A."/>
            <person name="Inagaki F."/>
            <person name="Takami H."/>
        </authorList>
    </citation>
    <scope>NUCLEOTIDE SEQUENCE</scope>
    <source>
        <strain evidence="2">Expedition CK06-06</strain>
    </source>
</reference>
<feature type="region of interest" description="Disordered" evidence="1">
    <location>
        <begin position="63"/>
        <end position="96"/>
    </location>
</feature>
<feature type="non-terminal residue" evidence="2">
    <location>
        <position position="1"/>
    </location>
</feature>
<dbReference type="GO" id="GO:0004176">
    <property type="term" value="F:ATP-dependent peptidase activity"/>
    <property type="evidence" value="ECO:0007669"/>
    <property type="project" value="InterPro"/>
</dbReference>
<accession>X1E9F7</accession>
<evidence type="ECO:0000256" key="1">
    <source>
        <dbReference type="SAM" id="MobiDB-lite"/>
    </source>
</evidence>
<feature type="compositionally biased region" description="Basic residues" evidence="1">
    <location>
        <begin position="70"/>
        <end position="83"/>
    </location>
</feature>
<evidence type="ECO:0008006" key="3">
    <source>
        <dbReference type="Google" id="ProtNLM"/>
    </source>
</evidence>
<proteinExistence type="predicted"/>
<protein>
    <recommendedName>
        <fullName evidence="3">Peptidase M41 domain-containing protein</fullName>
    </recommendedName>
</protein>
<dbReference type="InterPro" id="IPR037219">
    <property type="entry name" value="Peptidase_M41-like"/>
</dbReference>
<dbReference type="GO" id="GO:0006508">
    <property type="term" value="P:proteolysis"/>
    <property type="evidence" value="ECO:0007669"/>
    <property type="project" value="InterPro"/>
</dbReference>
<organism evidence="2">
    <name type="scientific">marine sediment metagenome</name>
    <dbReference type="NCBI Taxonomy" id="412755"/>
    <lineage>
        <taxon>unclassified sequences</taxon>
        <taxon>metagenomes</taxon>
        <taxon>ecological metagenomes</taxon>
    </lineage>
</organism>
<comment type="caution">
    <text evidence="2">The sequence shown here is derived from an EMBL/GenBank/DDBJ whole genome shotgun (WGS) entry which is preliminary data.</text>
</comment>
<dbReference type="AlphaFoldDB" id="X1E9F7"/>
<dbReference type="EMBL" id="BART01020746">
    <property type="protein sequence ID" value="GAH05293.1"/>
    <property type="molecule type" value="Genomic_DNA"/>
</dbReference>
<sequence length="96" mass="10465">EVNKIIRNAHRVAKRVLTENKPKLERIAEELIAKETLEGDGLEALFNEPATVDIPEVTAIPAPTPAKASAKTKTKTVSRKTRVSTRLIPKQAPAST</sequence>
<dbReference type="SUPFAM" id="SSF140990">
    <property type="entry name" value="FtsH protease domain-like"/>
    <property type="match status" value="1"/>
</dbReference>
<name>X1E9F7_9ZZZZ</name>